<evidence type="ECO:0000313" key="1">
    <source>
        <dbReference type="EMBL" id="BFH73141.1"/>
    </source>
</evidence>
<proteinExistence type="predicted"/>
<organism evidence="1">
    <name type="scientific">Sulfurisphaera javensis</name>
    <dbReference type="NCBI Taxonomy" id="2049879"/>
    <lineage>
        <taxon>Archaea</taxon>
        <taxon>Thermoproteota</taxon>
        <taxon>Thermoprotei</taxon>
        <taxon>Sulfolobales</taxon>
        <taxon>Sulfolobaceae</taxon>
        <taxon>Sulfurisphaera</taxon>
    </lineage>
</organism>
<sequence length="48" mass="5350">MTSTLGLIGLVSYLSRNIKDNPLPYAIKILSTYNRFVKSLVSSTLTPY</sequence>
<dbReference type="EMBL" id="AP031322">
    <property type="protein sequence ID" value="BFH73141.1"/>
    <property type="molecule type" value="Genomic_DNA"/>
</dbReference>
<protein>
    <submittedName>
        <fullName evidence="1">Uncharacterized protein</fullName>
    </submittedName>
</protein>
<accession>A0AAT9GQF0</accession>
<dbReference type="GeneID" id="92354011"/>
<dbReference type="AlphaFoldDB" id="A0AAT9GQF0"/>
<dbReference type="KEGG" id="sjv:SJAV_10850"/>
<name>A0AAT9GQF0_9CREN</name>
<reference evidence="1" key="1">
    <citation type="submission" date="2024-03" db="EMBL/GenBank/DDBJ databases">
        <title>Complete genome sequence of Sulfurisphaera javensis strain KD-1.</title>
        <authorList>
            <person name="Sakai H."/>
            <person name="Nur N."/>
            <person name="Suwanto A."/>
            <person name="Kurosawa N."/>
        </authorList>
    </citation>
    <scope>NUCLEOTIDE SEQUENCE</scope>
    <source>
        <strain evidence="1">KD-1</strain>
    </source>
</reference>
<gene>
    <name evidence="1" type="ORF">SJAV_10850</name>
</gene>
<dbReference type="RefSeq" id="WP_369611309.1">
    <property type="nucleotide sequence ID" value="NZ_AP031322.1"/>
</dbReference>